<reference evidence="3" key="1">
    <citation type="submission" date="2018-09" db="EMBL/GenBank/DDBJ databases">
        <authorList>
            <person name="Livingstone P.G."/>
            <person name="Whitworth D.E."/>
        </authorList>
    </citation>
    <scope>NUCLEOTIDE SEQUENCE [LARGE SCALE GENOMIC DNA]</scope>
    <source>
        <strain evidence="3">CA051B</strain>
    </source>
</reference>
<dbReference type="RefSeq" id="WP_120644814.1">
    <property type="nucleotide sequence ID" value="NZ_RAWB01000194.1"/>
</dbReference>
<evidence type="ECO:0000259" key="1">
    <source>
        <dbReference type="Pfam" id="PF07791"/>
    </source>
</evidence>
<gene>
    <name evidence="2" type="ORF">D7V93_19295</name>
</gene>
<protein>
    <recommendedName>
        <fullName evidence="1">Immunity MXAN-0049 protein domain-containing protein</fullName>
    </recommendedName>
</protein>
<comment type="caution">
    <text evidence="2">The sequence shown here is derived from an EMBL/GenBank/DDBJ whole genome shotgun (WGS) entry which is preliminary data.</text>
</comment>
<keyword evidence="3" id="KW-1185">Reference proteome</keyword>
<accession>A0A3A8PNY0</accession>
<dbReference type="AlphaFoldDB" id="A0A3A8PNY0"/>
<dbReference type="Proteomes" id="UP000272888">
    <property type="component" value="Unassembled WGS sequence"/>
</dbReference>
<name>A0A3A8PNY0_9BACT</name>
<sequence length="189" mass="21229">MERRFFALKIDVYVKGRWYLGDPTDSAGKEIDDIWQFKHGKRVEVHERLRIPVNKPGEPLDIEFAGAGGTPIVGARVASVFREMAPDDVQLFPVNVEGKSNPYFVLNVARTIRCIDDAASDEVKIRTAEEFTDRIGQYFSVIGLKIDKSKVDDARVFRTWGWGPPIIVDEEIKDALEATGISGGKFDEV</sequence>
<dbReference type="Pfam" id="PF07791">
    <property type="entry name" value="Imm11"/>
    <property type="match status" value="1"/>
</dbReference>
<feature type="domain" description="Immunity MXAN-0049 protein" evidence="1">
    <location>
        <begin position="44"/>
        <end position="189"/>
    </location>
</feature>
<evidence type="ECO:0000313" key="2">
    <source>
        <dbReference type="EMBL" id="RKH56920.1"/>
    </source>
</evidence>
<proteinExistence type="predicted"/>
<organism evidence="2 3">
    <name type="scientific">Corallococcus llansteffanensis</name>
    <dbReference type="NCBI Taxonomy" id="2316731"/>
    <lineage>
        <taxon>Bacteria</taxon>
        <taxon>Pseudomonadati</taxon>
        <taxon>Myxococcota</taxon>
        <taxon>Myxococcia</taxon>
        <taxon>Myxococcales</taxon>
        <taxon>Cystobacterineae</taxon>
        <taxon>Myxococcaceae</taxon>
        <taxon>Corallococcus</taxon>
    </lineage>
</organism>
<evidence type="ECO:0000313" key="3">
    <source>
        <dbReference type="Proteomes" id="UP000272888"/>
    </source>
</evidence>
<dbReference type="EMBL" id="RAWB01000194">
    <property type="protein sequence ID" value="RKH56920.1"/>
    <property type="molecule type" value="Genomic_DNA"/>
</dbReference>
<dbReference type="InterPro" id="IPR012433">
    <property type="entry name" value="Imm11"/>
</dbReference>